<dbReference type="GO" id="GO:0005509">
    <property type="term" value="F:calcium ion binding"/>
    <property type="evidence" value="ECO:0007669"/>
    <property type="project" value="InterPro"/>
</dbReference>
<dbReference type="OrthoDB" id="270584at2759"/>
<accession>A0A7R8ZZX1</accession>
<gene>
    <name evidence="3" type="ORF">CTOB1V02_LOCUS15796</name>
</gene>
<evidence type="ECO:0000313" key="3">
    <source>
        <dbReference type="EMBL" id="CAD7237981.1"/>
    </source>
</evidence>
<protein>
    <submittedName>
        <fullName evidence="3">Uncharacterized protein</fullName>
    </submittedName>
</protein>
<name>A0A7R8ZZX1_9CRUS</name>
<dbReference type="Gene3D" id="1.10.238.10">
    <property type="entry name" value="EF-hand"/>
    <property type="match status" value="1"/>
</dbReference>
<evidence type="ECO:0000256" key="1">
    <source>
        <dbReference type="ARBA" id="ARBA00022737"/>
    </source>
</evidence>
<organism evidence="3">
    <name type="scientific">Cyprideis torosa</name>
    <dbReference type="NCBI Taxonomy" id="163714"/>
    <lineage>
        <taxon>Eukaryota</taxon>
        <taxon>Metazoa</taxon>
        <taxon>Ecdysozoa</taxon>
        <taxon>Arthropoda</taxon>
        <taxon>Crustacea</taxon>
        <taxon>Oligostraca</taxon>
        <taxon>Ostracoda</taxon>
        <taxon>Podocopa</taxon>
        <taxon>Podocopida</taxon>
        <taxon>Cytherocopina</taxon>
        <taxon>Cytheroidea</taxon>
        <taxon>Cytherideidae</taxon>
        <taxon>Cyprideis</taxon>
    </lineage>
</organism>
<dbReference type="PANTHER" id="PTHR23050">
    <property type="entry name" value="CALCIUM BINDING PROTEIN"/>
    <property type="match status" value="1"/>
</dbReference>
<dbReference type="AlphaFoldDB" id="A0A7R8ZZX1"/>
<dbReference type="PROSITE" id="PS00018">
    <property type="entry name" value="EF_HAND_1"/>
    <property type="match status" value="2"/>
</dbReference>
<reference evidence="3" key="1">
    <citation type="submission" date="2020-11" db="EMBL/GenBank/DDBJ databases">
        <authorList>
            <person name="Tran Van P."/>
        </authorList>
    </citation>
    <scope>NUCLEOTIDE SEQUENCE</scope>
</reference>
<keyword evidence="1" id="KW-0677">Repeat</keyword>
<keyword evidence="2" id="KW-0106">Calcium</keyword>
<dbReference type="PROSITE" id="PS50222">
    <property type="entry name" value="EF_HAND_2"/>
    <property type="match status" value="2"/>
</dbReference>
<dbReference type="SMART" id="SM00054">
    <property type="entry name" value="EFh"/>
    <property type="match status" value="3"/>
</dbReference>
<dbReference type="InterPro" id="IPR002048">
    <property type="entry name" value="EF_hand_dom"/>
</dbReference>
<evidence type="ECO:0000256" key="2">
    <source>
        <dbReference type="ARBA" id="ARBA00022837"/>
    </source>
</evidence>
<dbReference type="InterPro" id="IPR018247">
    <property type="entry name" value="EF_Hand_1_Ca_BS"/>
</dbReference>
<dbReference type="Pfam" id="PF13499">
    <property type="entry name" value="EF-hand_7"/>
    <property type="match status" value="2"/>
</dbReference>
<dbReference type="SUPFAM" id="SSF47473">
    <property type="entry name" value="EF-hand"/>
    <property type="match status" value="1"/>
</dbReference>
<proteinExistence type="predicted"/>
<dbReference type="EMBL" id="OB694368">
    <property type="protein sequence ID" value="CAD7237981.1"/>
    <property type="molecule type" value="Genomic_DNA"/>
</dbReference>
<dbReference type="InterPro" id="IPR011992">
    <property type="entry name" value="EF-hand-dom_pair"/>
</dbReference>
<dbReference type="InterPro" id="IPR050145">
    <property type="entry name" value="Centrin_CML-like"/>
</dbReference>
<sequence length="160" mass="17818">MCDSAEVNNAMMAMGKGTTWNQIPTKPGSTVSRPIGGHYQFSLPAADEERLGRLFQELDHDKDGRINISDLSKSLARLGRHNAQGQAEAVIKQGDTSRSGDLTISEFLHYMVEHERKLKFAFSALDRNKDGRIDVDEITSSFSALGIGLDREEAKRLLRR</sequence>